<dbReference type="InterPro" id="IPR000182">
    <property type="entry name" value="GNAT_dom"/>
</dbReference>
<dbReference type="PROSITE" id="PS51186">
    <property type="entry name" value="GNAT"/>
    <property type="match status" value="1"/>
</dbReference>
<dbReference type="PANTHER" id="PTHR43451:SF1">
    <property type="entry name" value="ACETYLTRANSFERASE"/>
    <property type="match status" value="1"/>
</dbReference>
<dbReference type="GO" id="GO:0016746">
    <property type="term" value="F:acyltransferase activity"/>
    <property type="evidence" value="ECO:0007669"/>
    <property type="project" value="UniProtKB-KW"/>
</dbReference>
<dbReference type="PANTHER" id="PTHR43451">
    <property type="entry name" value="ACETYLTRANSFERASE (GNAT) FAMILY PROTEIN"/>
    <property type="match status" value="1"/>
</dbReference>
<dbReference type="RefSeq" id="WP_306425687.1">
    <property type="nucleotide sequence ID" value="NZ_CP154792.1"/>
</dbReference>
<evidence type="ECO:0000313" key="2">
    <source>
        <dbReference type="EMBL" id="XAN19918.1"/>
    </source>
</evidence>
<organism evidence="2 3">
    <name type="scientific">Achromobacter denitrificans</name>
    <name type="common">Alcaligenes denitrificans</name>
    <dbReference type="NCBI Taxonomy" id="32002"/>
    <lineage>
        <taxon>Bacteria</taxon>
        <taxon>Pseudomonadati</taxon>
        <taxon>Pseudomonadota</taxon>
        <taxon>Betaproteobacteria</taxon>
        <taxon>Burkholderiales</taxon>
        <taxon>Alcaligenaceae</taxon>
        <taxon>Achromobacter</taxon>
    </lineage>
</organism>
<dbReference type="Proteomes" id="UP001446337">
    <property type="component" value="Chromosome"/>
</dbReference>
<name>A0ABZ3GFI9_ACHDE</name>
<keyword evidence="2" id="KW-0012">Acyltransferase</keyword>
<reference evidence="2 3" key="1">
    <citation type="submission" date="2024-05" db="EMBL/GenBank/DDBJ databases">
        <title>Achromobacter denitrificans. BP1, complete genome.</title>
        <authorList>
            <person name="Zhang B."/>
        </authorList>
    </citation>
    <scope>NUCLEOTIDE SEQUENCE [LARGE SCALE GENOMIC DNA]</scope>
    <source>
        <strain evidence="2 3">BP1</strain>
    </source>
</reference>
<evidence type="ECO:0000259" key="1">
    <source>
        <dbReference type="PROSITE" id="PS51186"/>
    </source>
</evidence>
<dbReference type="InterPro" id="IPR052564">
    <property type="entry name" value="N-acetyltrans/Recomb-assoc"/>
</dbReference>
<proteinExistence type="predicted"/>
<keyword evidence="3" id="KW-1185">Reference proteome</keyword>
<sequence>MFRKLFEIKGPLEQNFIVIHQDEGALFQVFLSAVHDIASRDYTAAQIEAWAPTDIAPEEWASRMRDLRPFVVEVEGEIAGYADIQPNGYIDHFFVSGAYPRQGVGTLLMSRIHDEAKLLGISELTADVSKTAEPFFLHCGFQVVERGFPILRGVTLQNALMRKNLHHRT</sequence>
<dbReference type="Gene3D" id="3.40.630.30">
    <property type="match status" value="1"/>
</dbReference>
<keyword evidence="2" id="KW-0808">Transferase</keyword>
<dbReference type="EMBL" id="CP154792">
    <property type="protein sequence ID" value="XAN19918.1"/>
    <property type="molecule type" value="Genomic_DNA"/>
</dbReference>
<dbReference type="Pfam" id="PF13673">
    <property type="entry name" value="Acetyltransf_10"/>
    <property type="match status" value="1"/>
</dbReference>
<feature type="domain" description="N-acetyltransferase" evidence="1">
    <location>
        <begin position="29"/>
        <end position="166"/>
    </location>
</feature>
<dbReference type="InterPro" id="IPR016181">
    <property type="entry name" value="Acyl_CoA_acyltransferase"/>
</dbReference>
<dbReference type="SUPFAM" id="SSF55729">
    <property type="entry name" value="Acyl-CoA N-acyltransferases (Nat)"/>
    <property type="match status" value="1"/>
</dbReference>
<protein>
    <submittedName>
        <fullName evidence="2">GNAT family N-acetyltransferase</fullName>
        <ecNumber evidence="2">2.3.1.-</ecNumber>
    </submittedName>
</protein>
<evidence type="ECO:0000313" key="3">
    <source>
        <dbReference type="Proteomes" id="UP001446337"/>
    </source>
</evidence>
<gene>
    <name evidence="2" type="ORF">AAIK43_29490</name>
</gene>
<accession>A0ABZ3GFI9</accession>
<dbReference type="EC" id="2.3.1.-" evidence="2"/>
<dbReference type="CDD" id="cd04301">
    <property type="entry name" value="NAT_SF"/>
    <property type="match status" value="1"/>
</dbReference>